<feature type="active site" description="Electrophile" evidence="6">
    <location>
        <position position="94"/>
    </location>
</feature>
<dbReference type="EMBL" id="CP104213">
    <property type="protein sequence ID" value="UWX63079.1"/>
    <property type="molecule type" value="Genomic_DNA"/>
</dbReference>
<keyword evidence="2 6" id="KW-0312">Gluconeogenesis</keyword>
<comment type="similarity">
    <text evidence="1 6 7">Belongs to the triosephosphate isomerase family.</text>
</comment>
<organism evidence="8 9">
    <name type="scientific">Deinococcus rubellus</name>
    <dbReference type="NCBI Taxonomy" id="1889240"/>
    <lineage>
        <taxon>Bacteria</taxon>
        <taxon>Thermotogati</taxon>
        <taxon>Deinococcota</taxon>
        <taxon>Deinococci</taxon>
        <taxon>Deinococcales</taxon>
        <taxon>Deinococcaceae</taxon>
        <taxon>Deinococcus</taxon>
    </lineage>
</organism>
<feature type="binding site" evidence="6">
    <location>
        <begin position="232"/>
        <end position="233"/>
    </location>
    <ligand>
        <name>substrate</name>
    </ligand>
</feature>
<gene>
    <name evidence="6 8" type="primary">tpiA</name>
    <name evidence="8" type="ORF">N0D28_09935</name>
</gene>
<dbReference type="HAMAP" id="MF_00147_B">
    <property type="entry name" value="TIM_B"/>
    <property type="match status" value="1"/>
</dbReference>
<dbReference type="Gene3D" id="3.20.20.70">
    <property type="entry name" value="Aldolase class I"/>
    <property type="match status" value="1"/>
</dbReference>
<dbReference type="PANTHER" id="PTHR21139">
    <property type="entry name" value="TRIOSEPHOSPHATE ISOMERASE"/>
    <property type="match status" value="1"/>
</dbReference>
<dbReference type="GO" id="GO:0004807">
    <property type="term" value="F:triose-phosphate isomerase activity"/>
    <property type="evidence" value="ECO:0007669"/>
    <property type="project" value="UniProtKB-EC"/>
</dbReference>
<evidence type="ECO:0000256" key="4">
    <source>
        <dbReference type="ARBA" id="ARBA00023152"/>
    </source>
</evidence>
<dbReference type="RefSeq" id="WP_260559372.1">
    <property type="nucleotide sequence ID" value="NZ_BAABEC010000188.1"/>
</dbReference>
<dbReference type="PROSITE" id="PS00171">
    <property type="entry name" value="TIM_1"/>
    <property type="match status" value="1"/>
</dbReference>
<feature type="binding site" evidence="6">
    <location>
        <position position="172"/>
    </location>
    <ligand>
        <name>substrate</name>
    </ligand>
</feature>
<reference evidence="8" key="1">
    <citation type="submission" date="2022-09" db="EMBL/GenBank/DDBJ databases">
        <title>genome sequence of Deinococcus rubellus.</title>
        <authorList>
            <person name="Srinivasan S."/>
        </authorList>
    </citation>
    <scope>NUCLEOTIDE SEQUENCE</scope>
    <source>
        <strain evidence="8">Ant6</strain>
    </source>
</reference>
<feature type="active site" description="Proton acceptor" evidence="6">
    <location>
        <position position="166"/>
    </location>
</feature>
<dbReference type="Proteomes" id="UP001060261">
    <property type="component" value="Chromosome"/>
</dbReference>
<comment type="pathway">
    <text evidence="6 7">Carbohydrate biosynthesis; gluconeogenesis.</text>
</comment>
<feature type="binding site" evidence="6">
    <location>
        <begin position="9"/>
        <end position="11"/>
    </location>
    <ligand>
        <name>substrate</name>
    </ligand>
</feature>
<dbReference type="InterPro" id="IPR000652">
    <property type="entry name" value="Triosephosphate_isomerase"/>
</dbReference>
<dbReference type="CDD" id="cd00311">
    <property type="entry name" value="TIM"/>
    <property type="match status" value="1"/>
</dbReference>
<comment type="subunit">
    <text evidence="6 7">Homodimer.</text>
</comment>
<evidence type="ECO:0000256" key="3">
    <source>
        <dbReference type="ARBA" id="ARBA00022490"/>
    </source>
</evidence>
<dbReference type="SUPFAM" id="SSF51351">
    <property type="entry name" value="Triosephosphate isomerase (TIM)"/>
    <property type="match status" value="1"/>
</dbReference>
<protein>
    <recommendedName>
        <fullName evidence="6 7">Triosephosphate isomerase</fullName>
        <shortName evidence="6">TIM</shortName>
        <shortName evidence="6">TPI</shortName>
        <ecNumber evidence="6 7">5.3.1.1</ecNumber>
    </recommendedName>
    <alternativeName>
        <fullName evidence="6">Triose-phosphate isomerase</fullName>
    </alternativeName>
</protein>
<dbReference type="NCBIfam" id="TIGR00419">
    <property type="entry name" value="tim"/>
    <property type="match status" value="1"/>
</dbReference>
<keyword evidence="5 6" id="KW-0413">Isomerase</keyword>
<dbReference type="PROSITE" id="PS51440">
    <property type="entry name" value="TIM_2"/>
    <property type="match status" value="1"/>
</dbReference>
<dbReference type="InterPro" id="IPR020861">
    <property type="entry name" value="Triosephosphate_isomerase_AS"/>
</dbReference>
<keyword evidence="3 6" id="KW-0963">Cytoplasm</keyword>
<evidence type="ECO:0000256" key="5">
    <source>
        <dbReference type="ARBA" id="ARBA00023235"/>
    </source>
</evidence>
<evidence type="ECO:0000256" key="7">
    <source>
        <dbReference type="RuleBase" id="RU363013"/>
    </source>
</evidence>
<feature type="binding site" evidence="6">
    <location>
        <position position="211"/>
    </location>
    <ligand>
        <name>substrate</name>
    </ligand>
</feature>
<dbReference type="PANTHER" id="PTHR21139:SF42">
    <property type="entry name" value="TRIOSEPHOSPHATE ISOMERASE"/>
    <property type="match status" value="1"/>
</dbReference>
<dbReference type="InterPro" id="IPR035990">
    <property type="entry name" value="TIM_sf"/>
</dbReference>
<evidence type="ECO:0000313" key="8">
    <source>
        <dbReference type="EMBL" id="UWX63079.1"/>
    </source>
</evidence>
<proteinExistence type="inferred from homology"/>
<dbReference type="InterPro" id="IPR013785">
    <property type="entry name" value="Aldolase_TIM"/>
</dbReference>
<comment type="pathway">
    <text evidence="6 7">Carbohydrate degradation; glycolysis; D-glyceraldehyde 3-phosphate from glycerone phosphate: step 1/1.</text>
</comment>
<evidence type="ECO:0000313" key="9">
    <source>
        <dbReference type="Proteomes" id="UP001060261"/>
    </source>
</evidence>
<name>A0ABY5YDG2_9DEIO</name>
<comment type="catalytic activity">
    <reaction evidence="6 7">
        <text>D-glyceraldehyde 3-phosphate = dihydroxyacetone phosphate</text>
        <dbReference type="Rhea" id="RHEA:18585"/>
        <dbReference type="ChEBI" id="CHEBI:57642"/>
        <dbReference type="ChEBI" id="CHEBI:59776"/>
        <dbReference type="EC" id="5.3.1.1"/>
    </reaction>
</comment>
<dbReference type="EC" id="5.3.1.1" evidence="6 7"/>
<keyword evidence="9" id="KW-1185">Reference proteome</keyword>
<accession>A0ABY5YDG2</accession>
<keyword evidence="4 6" id="KW-0324">Glycolysis</keyword>
<comment type="function">
    <text evidence="6">Involved in the gluconeogenesis. Catalyzes stereospecifically the conversion of dihydroxyacetone phosphate (DHAP) to D-glyceraldehyde-3-phosphate (G3P).</text>
</comment>
<dbReference type="InterPro" id="IPR022896">
    <property type="entry name" value="TrioseP_Isoase_bac/euk"/>
</dbReference>
<sequence>MPQNLLALNWKMNKTPSQAISWAKELLAGLPQTSAELAIMAPAIDLQGLGWELKDSPVKLGAQDLSPHESGAYTGEISAAMLKDVGASYAVVGHSERRAYHAESSQIVAAKAASAIAGGLIPIICVGEALDVRERGEQVAFTLDQLRDSLSQVPVLGAGEIVIAYEPVWAIGTGKTATAQDASEMADAIRSALVGLYREYADGVRILYGGSVKPENIAELCAQPNINGALVGGASLDVASVVGMARALV</sequence>
<comment type="subcellular location">
    <subcellularLocation>
        <location evidence="6 7">Cytoplasm</location>
    </subcellularLocation>
</comment>
<dbReference type="Pfam" id="PF00121">
    <property type="entry name" value="TIM"/>
    <property type="match status" value="1"/>
</dbReference>
<evidence type="ECO:0000256" key="1">
    <source>
        <dbReference type="ARBA" id="ARBA00007422"/>
    </source>
</evidence>
<evidence type="ECO:0000256" key="2">
    <source>
        <dbReference type="ARBA" id="ARBA00022432"/>
    </source>
</evidence>
<evidence type="ECO:0000256" key="6">
    <source>
        <dbReference type="HAMAP-Rule" id="MF_00147"/>
    </source>
</evidence>